<sequence length="259" mass="28751">MYKVVKRAEQTYRQTETQPIPVLKPMLAADVAPVVEQVDLAALEDEARQACAALRQAAEQVAASIIDKAKKEAEQLQQAAEQRGYETGLERASAKMEAEFAQWQATEQSALSQLAVSIEQDRKEKVKSLVPFVGAFAMEAVKRLLHRELALEPVHVGAMVEELLTYVLHSTSVQLRVHPDDYQAARQAHPRWQAMKYGDWHIAIVPDGTLSPGDCEIYADTGRIDAKLTTRLEELQFALDDLLRQQGEASSGAESESLD</sequence>
<evidence type="ECO:0000256" key="3">
    <source>
        <dbReference type="ARBA" id="ARBA00022448"/>
    </source>
</evidence>
<evidence type="ECO:0000259" key="8">
    <source>
        <dbReference type="Pfam" id="PF02108"/>
    </source>
</evidence>
<evidence type="ECO:0000256" key="4">
    <source>
        <dbReference type="ARBA" id="ARBA00022795"/>
    </source>
</evidence>
<keyword evidence="10" id="KW-1185">Reference proteome</keyword>
<evidence type="ECO:0000256" key="7">
    <source>
        <dbReference type="SAM" id="Coils"/>
    </source>
</evidence>
<evidence type="ECO:0000256" key="6">
    <source>
        <dbReference type="ARBA" id="ARBA00023225"/>
    </source>
</evidence>
<evidence type="ECO:0000256" key="2">
    <source>
        <dbReference type="ARBA" id="ARBA00006602"/>
    </source>
</evidence>
<keyword evidence="4" id="KW-1005">Bacterial flagellum biogenesis</keyword>
<name>A0ABW4JFQ7_9BACL</name>
<gene>
    <name evidence="9" type="ORF">ACFSB2_08320</name>
</gene>
<dbReference type="PANTHER" id="PTHR34982:SF1">
    <property type="entry name" value="FLAGELLAR ASSEMBLY PROTEIN FLIH"/>
    <property type="match status" value="1"/>
</dbReference>
<evidence type="ECO:0000313" key="9">
    <source>
        <dbReference type="EMBL" id="MFD1674704.1"/>
    </source>
</evidence>
<organism evidence="9 10">
    <name type="scientific">Alicyclobacillus fodiniaquatilis</name>
    <dbReference type="NCBI Taxonomy" id="1661150"/>
    <lineage>
        <taxon>Bacteria</taxon>
        <taxon>Bacillati</taxon>
        <taxon>Bacillota</taxon>
        <taxon>Bacilli</taxon>
        <taxon>Bacillales</taxon>
        <taxon>Alicyclobacillaceae</taxon>
        <taxon>Alicyclobacillus</taxon>
    </lineage>
</organism>
<reference evidence="10" key="1">
    <citation type="journal article" date="2019" name="Int. J. Syst. Evol. Microbiol.">
        <title>The Global Catalogue of Microorganisms (GCM) 10K type strain sequencing project: providing services to taxonomists for standard genome sequencing and annotation.</title>
        <authorList>
            <consortium name="The Broad Institute Genomics Platform"/>
            <consortium name="The Broad Institute Genome Sequencing Center for Infectious Disease"/>
            <person name="Wu L."/>
            <person name="Ma J."/>
        </authorList>
    </citation>
    <scope>NUCLEOTIDE SEQUENCE [LARGE SCALE GENOMIC DNA]</scope>
    <source>
        <strain evidence="10">CGMCC 1.12286</strain>
    </source>
</reference>
<feature type="coiled-coil region" evidence="7">
    <location>
        <begin position="40"/>
        <end position="86"/>
    </location>
</feature>
<evidence type="ECO:0000256" key="1">
    <source>
        <dbReference type="ARBA" id="ARBA00003041"/>
    </source>
</evidence>
<keyword evidence="3" id="KW-0813">Transport</keyword>
<keyword evidence="5" id="KW-0653">Protein transport</keyword>
<protein>
    <submittedName>
        <fullName evidence="9">FliH/SctL family protein</fullName>
    </submittedName>
</protein>
<evidence type="ECO:0000256" key="5">
    <source>
        <dbReference type="ARBA" id="ARBA00022927"/>
    </source>
</evidence>
<comment type="caution">
    <text evidence="9">The sequence shown here is derived from an EMBL/GenBank/DDBJ whole genome shotgun (WGS) entry which is preliminary data.</text>
</comment>
<dbReference type="Pfam" id="PF02108">
    <property type="entry name" value="FliH"/>
    <property type="match status" value="1"/>
</dbReference>
<dbReference type="InterPro" id="IPR018035">
    <property type="entry name" value="Flagellar_FliH/T3SS_HrpE"/>
</dbReference>
<comment type="function">
    <text evidence="1">Needed for flagellar regrowth and assembly.</text>
</comment>
<dbReference type="EMBL" id="JBHUCX010000020">
    <property type="protein sequence ID" value="MFD1674704.1"/>
    <property type="molecule type" value="Genomic_DNA"/>
</dbReference>
<feature type="domain" description="Flagellar assembly protein FliH/Type III secretion system HrpE" evidence="8">
    <location>
        <begin position="107"/>
        <end position="235"/>
    </location>
</feature>
<keyword evidence="7" id="KW-0175">Coiled coil</keyword>
<dbReference type="PANTHER" id="PTHR34982">
    <property type="entry name" value="YOP PROTEINS TRANSLOCATION PROTEIN L"/>
    <property type="match status" value="1"/>
</dbReference>
<evidence type="ECO:0000313" key="10">
    <source>
        <dbReference type="Proteomes" id="UP001597079"/>
    </source>
</evidence>
<dbReference type="Proteomes" id="UP001597079">
    <property type="component" value="Unassembled WGS sequence"/>
</dbReference>
<proteinExistence type="inferred from homology"/>
<keyword evidence="6" id="KW-1006">Bacterial flagellum protein export</keyword>
<dbReference type="RefSeq" id="WP_377942559.1">
    <property type="nucleotide sequence ID" value="NZ_JBHUCX010000020.1"/>
</dbReference>
<comment type="similarity">
    <text evidence="2">Belongs to the FliH family.</text>
</comment>
<accession>A0ABW4JFQ7</accession>
<dbReference type="InterPro" id="IPR051472">
    <property type="entry name" value="T3SS_Stator/FliH"/>
</dbReference>